<dbReference type="AlphaFoldDB" id="A0A7W4I588"/>
<dbReference type="RefSeq" id="WP_183115230.1">
    <property type="nucleotide sequence ID" value="NZ_JABEQG010000001.1"/>
</dbReference>
<sequence length="233" mass="25602">MTKTFDINEVIENDDVDALADFLDAAGWEHDDDVYECEGGFEGGDPDRCIHRIIVARVSHLGSHTVETGLKFTTDLGVPGDYIDGSPRVEPVMAAYDADGNARTHAWTIDGVEIDMYSSSKIAEFLDEEAPGIFESPSALDEEDVIEIAGETSNYAISRLLYAIREAGHECSPSIASAILAHEGSYGKSLKTFYNPTEEAFADIVKNARKIAPKDEDLTWGDFKIRKYKKKAA</sequence>
<protein>
    <submittedName>
        <fullName evidence="1">Uncharacterized protein</fullName>
    </submittedName>
</protein>
<evidence type="ECO:0000313" key="1">
    <source>
        <dbReference type="EMBL" id="MBB2154805.1"/>
    </source>
</evidence>
<organism evidence="1 2">
    <name type="scientific">Gluconacetobacter diazotrophicus</name>
    <name type="common">Acetobacter diazotrophicus</name>
    <dbReference type="NCBI Taxonomy" id="33996"/>
    <lineage>
        <taxon>Bacteria</taxon>
        <taxon>Pseudomonadati</taxon>
        <taxon>Pseudomonadota</taxon>
        <taxon>Alphaproteobacteria</taxon>
        <taxon>Acetobacterales</taxon>
        <taxon>Acetobacteraceae</taxon>
        <taxon>Gluconacetobacter</taxon>
    </lineage>
</organism>
<comment type="caution">
    <text evidence="1">The sequence shown here is derived from an EMBL/GenBank/DDBJ whole genome shotgun (WGS) entry which is preliminary data.</text>
</comment>
<accession>A0A7W4I588</accession>
<gene>
    <name evidence="1" type="ORF">HLH33_00525</name>
</gene>
<dbReference type="EMBL" id="JABEQG010000001">
    <property type="protein sequence ID" value="MBB2154805.1"/>
    <property type="molecule type" value="Genomic_DNA"/>
</dbReference>
<dbReference type="Proteomes" id="UP000550787">
    <property type="component" value="Unassembled WGS sequence"/>
</dbReference>
<proteinExistence type="predicted"/>
<evidence type="ECO:0000313" key="2">
    <source>
        <dbReference type="Proteomes" id="UP000550787"/>
    </source>
</evidence>
<reference evidence="1 2" key="1">
    <citation type="submission" date="2020-04" db="EMBL/GenBank/DDBJ databases">
        <title>Description of novel Gluconacetobacter.</title>
        <authorList>
            <person name="Sombolestani A."/>
        </authorList>
    </citation>
    <scope>NUCLEOTIDE SEQUENCE [LARGE SCALE GENOMIC DNA]</scope>
    <source>
        <strain evidence="1 2">LMG 7603</strain>
    </source>
</reference>
<name>A0A7W4I588_GLUDI</name>